<dbReference type="PANTHER" id="PTHR13887">
    <property type="entry name" value="GLUTATHIONE S-TRANSFERASE KAPPA"/>
    <property type="match status" value="1"/>
</dbReference>
<dbReference type="InterPro" id="IPR036249">
    <property type="entry name" value="Thioredoxin-like_sf"/>
</dbReference>
<organism evidence="8 9">
    <name type="scientific">Candidatus Zambryskibacteria bacterium RIFCSPHIGHO2_02_FULL_43_14</name>
    <dbReference type="NCBI Taxonomy" id="1802748"/>
    <lineage>
        <taxon>Bacteria</taxon>
        <taxon>Candidatus Zambryskiibacteriota</taxon>
    </lineage>
</organism>
<dbReference type="EMBL" id="MHVR01000012">
    <property type="protein sequence ID" value="OHA96055.1"/>
    <property type="molecule type" value="Genomic_DNA"/>
</dbReference>
<accession>A0A1G2TFH8</accession>
<feature type="transmembrane region" description="Helical" evidence="6">
    <location>
        <begin position="9"/>
        <end position="30"/>
    </location>
</feature>
<evidence type="ECO:0000313" key="8">
    <source>
        <dbReference type="EMBL" id="OHA96055.1"/>
    </source>
</evidence>
<keyword evidence="6" id="KW-0812">Transmembrane</keyword>
<dbReference type="PANTHER" id="PTHR13887:SF14">
    <property type="entry name" value="DISULFIDE BOND FORMATION PROTEIN D"/>
    <property type="match status" value="1"/>
</dbReference>
<dbReference type="InterPro" id="IPR013766">
    <property type="entry name" value="Thioredoxin_domain"/>
</dbReference>
<dbReference type="InterPro" id="IPR012336">
    <property type="entry name" value="Thioredoxin-like_fold"/>
</dbReference>
<dbReference type="Gene3D" id="3.40.30.10">
    <property type="entry name" value="Glutaredoxin"/>
    <property type="match status" value="1"/>
</dbReference>
<keyword evidence="6" id="KW-0472">Membrane</keyword>
<name>A0A1G2TFH8_9BACT</name>
<evidence type="ECO:0000313" key="9">
    <source>
        <dbReference type="Proteomes" id="UP000178175"/>
    </source>
</evidence>
<dbReference type="Proteomes" id="UP000178175">
    <property type="component" value="Unassembled WGS sequence"/>
</dbReference>
<gene>
    <name evidence="8" type="ORF">A3C70_01340</name>
</gene>
<keyword evidence="5" id="KW-0676">Redox-active center</keyword>
<dbReference type="CDD" id="cd02972">
    <property type="entry name" value="DsbA_family"/>
    <property type="match status" value="1"/>
</dbReference>
<dbReference type="GO" id="GO:0016491">
    <property type="term" value="F:oxidoreductase activity"/>
    <property type="evidence" value="ECO:0007669"/>
    <property type="project" value="UniProtKB-KW"/>
</dbReference>
<comment type="similarity">
    <text evidence="1">Belongs to the thioredoxin family. DsbA subfamily.</text>
</comment>
<sequence>MEQNTQNKYLIPLAIVVAGAFVAIAIYFGGSTPQLGSEQVASPTTDIDIASVTTTDHIVGSRSAALVIVEYSDTECPYCKVFHNTMKEIVSTYSGQVAWVYRHFPIAQLHTKAPKEAEATECANELGGNQAFWKYIDKLFEITNSNDSLDPSELPKIATTIGLNGTAFNACLSSGKYAEFVTKSVEEAVKAGARGTPYSVIVSKNGTKTIINGAEPIEMVKSKIDTLLK</sequence>
<keyword evidence="3" id="KW-0560">Oxidoreductase</keyword>
<protein>
    <recommendedName>
        <fullName evidence="7">Thioredoxin domain-containing protein</fullName>
    </recommendedName>
</protein>
<dbReference type="Pfam" id="PF13462">
    <property type="entry name" value="Thioredoxin_4"/>
    <property type="match status" value="1"/>
</dbReference>
<evidence type="ECO:0000256" key="1">
    <source>
        <dbReference type="ARBA" id="ARBA00005791"/>
    </source>
</evidence>
<keyword evidence="4" id="KW-1015">Disulfide bond</keyword>
<evidence type="ECO:0000256" key="4">
    <source>
        <dbReference type="ARBA" id="ARBA00023157"/>
    </source>
</evidence>
<keyword evidence="6" id="KW-1133">Transmembrane helix</keyword>
<evidence type="ECO:0000256" key="5">
    <source>
        <dbReference type="ARBA" id="ARBA00023284"/>
    </source>
</evidence>
<dbReference type="SUPFAM" id="SSF52833">
    <property type="entry name" value="Thioredoxin-like"/>
    <property type="match status" value="1"/>
</dbReference>
<comment type="caution">
    <text evidence="8">The sequence shown here is derived from an EMBL/GenBank/DDBJ whole genome shotgun (WGS) entry which is preliminary data.</text>
</comment>
<evidence type="ECO:0000256" key="3">
    <source>
        <dbReference type="ARBA" id="ARBA00023002"/>
    </source>
</evidence>
<keyword evidence="2" id="KW-0732">Signal</keyword>
<proteinExistence type="inferred from homology"/>
<evidence type="ECO:0000259" key="7">
    <source>
        <dbReference type="PROSITE" id="PS51352"/>
    </source>
</evidence>
<evidence type="ECO:0000256" key="6">
    <source>
        <dbReference type="SAM" id="Phobius"/>
    </source>
</evidence>
<evidence type="ECO:0000256" key="2">
    <source>
        <dbReference type="ARBA" id="ARBA00022729"/>
    </source>
</evidence>
<dbReference type="AlphaFoldDB" id="A0A1G2TFH8"/>
<dbReference type="PROSITE" id="PS51352">
    <property type="entry name" value="THIOREDOXIN_2"/>
    <property type="match status" value="1"/>
</dbReference>
<feature type="domain" description="Thioredoxin" evidence="7">
    <location>
        <begin position="33"/>
        <end position="229"/>
    </location>
</feature>
<reference evidence="8 9" key="1">
    <citation type="journal article" date="2016" name="Nat. Commun.">
        <title>Thousands of microbial genomes shed light on interconnected biogeochemical processes in an aquifer system.</title>
        <authorList>
            <person name="Anantharaman K."/>
            <person name="Brown C.T."/>
            <person name="Hug L.A."/>
            <person name="Sharon I."/>
            <person name="Castelle C.J."/>
            <person name="Probst A.J."/>
            <person name="Thomas B.C."/>
            <person name="Singh A."/>
            <person name="Wilkins M.J."/>
            <person name="Karaoz U."/>
            <person name="Brodie E.L."/>
            <person name="Williams K.H."/>
            <person name="Hubbard S.S."/>
            <person name="Banfield J.F."/>
        </authorList>
    </citation>
    <scope>NUCLEOTIDE SEQUENCE [LARGE SCALE GENOMIC DNA]</scope>
</reference>